<dbReference type="Gene3D" id="3.10.20.90">
    <property type="entry name" value="Phosphatidylinositol 3-kinase Catalytic Subunit, Chain A, domain 1"/>
    <property type="match status" value="1"/>
</dbReference>
<dbReference type="InterPro" id="IPR048942">
    <property type="entry name" value="ASPP2-like_RA"/>
</dbReference>
<protein>
    <recommendedName>
        <fullName evidence="1">Apoptosis-stimulating of p53 protein 2-like RA domain-containing protein</fullName>
    </recommendedName>
</protein>
<feature type="domain" description="Apoptosis-stimulating of p53 protein 2-like RA" evidence="1">
    <location>
        <begin position="14"/>
        <end position="47"/>
    </location>
</feature>
<evidence type="ECO:0000313" key="2">
    <source>
        <dbReference type="EMBL" id="CAH0399995.1"/>
    </source>
</evidence>
<accession>A0ABN8AV66</accession>
<reference evidence="2" key="1">
    <citation type="submission" date="2021-12" db="EMBL/GenBank/DDBJ databases">
        <authorList>
            <person name="King R."/>
        </authorList>
    </citation>
    <scope>NUCLEOTIDE SEQUENCE</scope>
</reference>
<dbReference type="EMBL" id="OU963909">
    <property type="protein sequence ID" value="CAH0399995.1"/>
    <property type="molecule type" value="Genomic_DNA"/>
</dbReference>
<organism evidence="2 3">
    <name type="scientific">Chilo suppressalis</name>
    <name type="common">Asiatic rice borer moth</name>
    <dbReference type="NCBI Taxonomy" id="168631"/>
    <lineage>
        <taxon>Eukaryota</taxon>
        <taxon>Metazoa</taxon>
        <taxon>Ecdysozoa</taxon>
        <taxon>Arthropoda</taxon>
        <taxon>Hexapoda</taxon>
        <taxon>Insecta</taxon>
        <taxon>Pterygota</taxon>
        <taxon>Neoptera</taxon>
        <taxon>Endopterygota</taxon>
        <taxon>Lepidoptera</taxon>
        <taxon>Glossata</taxon>
        <taxon>Ditrysia</taxon>
        <taxon>Pyraloidea</taxon>
        <taxon>Crambidae</taxon>
        <taxon>Crambinae</taxon>
        <taxon>Chilo</taxon>
    </lineage>
</organism>
<keyword evidence="3" id="KW-1185">Reference proteome</keyword>
<sequence length="159" mass="17292">MIVRVWCESGAGWSAVHVPVTPQTSCLDVVECCREPGDDPCLLMSVHPHHGAFTRITGVCAATCSDECTAFRHHSKPSCLDVLDCYRESGDDPCVLMSVHPHHGGVCAATCSDECTAFRHHSKPSCLDVLDCYRELGDDPCVQMSVHPHHGGMCCNLEQ</sequence>
<gene>
    <name evidence="2" type="ORF">CHILSU_LOCUS3176</name>
</gene>
<evidence type="ECO:0000259" key="1">
    <source>
        <dbReference type="Pfam" id="PF21801"/>
    </source>
</evidence>
<dbReference type="Pfam" id="PF21801">
    <property type="entry name" value="ASPP2-like_RA"/>
    <property type="match status" value="1"/>
</dbReference>
<proteinExistence type="predicted"/>
<dbReference type="Proteomes" id="UP001153292">
    <property type="component" value="Chromosome 16"/>
</dbReference>
<name>A0ABN8AV66_CHISP</name>
<evidence type="ECO:0000313" key="3">
    <source>
        <dbReference type="Proteomes" id="UP001153292"/>
    </source>
</evidence>